<evidence type="ECO:0000313" key="1">
    <source>
        <dbReference type="EMBL" id="CDO77464.1"/>
    </source>
</evidence>
<comment type="caution">
    <text evidence="1">The sequence shown here is derived from an EMBL/GenBank/DDBJ whole genome shotgun (WGS) entry which is preliminary data.</text>
</comment>
<reference evidence="1" key="1">
    <citation type="submission" date="2014-01" db="EMBL/GenBank/DDBJ databases">
        <title>The genome of the white-rot fungus Pycnoporus cinnabarinus: a basidiomycete model with a versatile arsenal for lignocellulosic biomass breakdown.</title>
        <authorList>
            <person name="Levasseur A."/>
            <person name="Lomascolo A."/>
            <person name="Ruiz-Duenas F.J."/>
            <person name="Uzan E."/>
            <person name="Piumi F."/>
            <person name="Kues U."/>
            <person name="Ram A.F.J."/>
            <person name="Murat C."/>
            <person name="Haon M."/>
            <person name="Benoit I."/>
            <person name="Arfi Y."/>
            <person name="Chevret D."/>
            <person name="Drula E."/>
            <person name="Kwon M.J."/>
            <person name="Gouret P."/>
            <person name="Lesage-Meessen L."/>
            <person name="Lombard V."/>
            <person name="Mariette J."/>
            <person name="Noirot C."/>
            <person name="Park J."/>
            <person name="Patyshakuliyeva A."/>
            <person name="Wieneger R.A.B."/>
            <person name="Wosten H.A.B."/>
            <person name="Martin F."/>
            <person name="Coutinho P.M."/>
            <person name="de Vries R."/>
            <person name="Martinez A.T."/>
            <person name="Klopp C."/>
            <person name="Pontarotti P."/>
            <person name="Henrissat B."/>
            <person name="Record E."/>
        </authorList>
    </citation>
    <scope>NUCLEOTIDE SEQUENCE [LARGE SCALE GENOMIC DNA]</scope>
    <source>
        <strain evidence="1">BRFM137</strain>
    </source>
</reference>
<dbReference type="AlphaFoldDB" id="A0A060SYX6"/>
<name>A0A060SYX6_PYCCI</name>
<evidence type="ECO:0000313" key="2">
    <source>
        <dbReference type="Proteomes" id="UP000029665"/>
    </source>
</evidence>
<dbReference type="Proteomes" id="UP000029665">
    <property type="component" value="Unassembled WGS sequence"/>
</dbReference>
<gene>
    <name evidence="1" type="ORF">BN946_scf184881.g8</name>
</gene>
<proteinExistence type="predicted"/>
<sequence length="287" mass="30953">MEPVAVFGTDNAMMYCGQTGEWEKLRLVAGEIAADIFGIVGCQPVADEAALPVVTLSLLVDDKLTFRSDEMRNNVTFTWNVPGVAPDGSTFCLHFPRLLDFMKFVRVIANAKCVDLERQERLEKALGTLHYQQFRPTYFPPTTASVSISAVPDGEPTSPVIVASPMIITTPLDEENTTALEPAIVSTRQAPRTSLDALASQALLTLGSQVTKTGGSASPPPTWIATATVATIAEGEVEGNAGSDESTTAEVVPVLRDVNATRYVGFRFFTQYILLMYVFTVEGLLIG</sequence>
<accession>A0A060SYX6</accession>
<dbReference type="HOGENOM" id="CLU_970243_0_0_1"/>
<dbReference type="EMBL" id="CCBP010000455">
    <property type="protein sequence ID" value="CDO77464.1"/>
    <property type="molecule type" value="Genomic_DNA"/>
</dbReference>
<protein>
    <submittedName>
        <fullName evidence="1">Uncharacterized protein</fullName>
    </submittedName>
</protein>
<organism evidence="1 2">
    <name type="scientific">Pycnoporus cinnabarinus</name>
    <name type="common">Cinnabar-red polypore</name>
    <name type="synonym">Trametes cinnabarina</name>
    <dbReference type="NCBI Taxonomy" id="5643"/>
    <lineage>
        <taxon>Eukaryota</taxon>
        <taxon>Fungi</taxon>
        <taxon>Dikarya</taxon>
        <taxon>Basidiomycota</taxon>
        <taxon>Agaricomycotina</taxon>
        <taxon>Agaricomycetes</taxon>
        <taxon>Polyporales</taxon>
        <taxon>Polyporaceae</taxon>
        <taxon>Trametes</taxon>
    </lineage>
</organism>
<keyword evidence="2" id="KW-1185">Reference proteome</keyword>